<dbReference type="GO" id="GO:0003684">
    <property type="term" value="F:damaged DNA binding"/>
    <property type="evidence" value="ECO:0007669"/>
    <property type="project" value="TreeGrafter"/>
</dbReference>
<dbReference type="AlphaFoldDB" id="A0AAP0BG85"/>
<comment type="similarity">
    <text evidence="2">Belongs to the DNA repair metallo-beta-lactamase (DRMBL) family.</text>
</comment>
<dbReference type="PANTHER" id="PTHR23240:SF35">
    <property type="entry name" value="DNA REPAIR METALLO-BETA-LACTAMASE FAMILY PROTEIN-RELATED"/>
    <property type="match status" value="1"/>
</dbReference>
<keyword evidence="5" id="KW-0539">Nucleus</keyword>
<comment type="subcellular location">
    <subcellularLocation>
        <location evidence="1">Nucleus</location>
    </subcellularLocation>
</comment>
<dbReference type="GO" id="GO:0006303">
    <property type="term" value="P:double-strand break repair via nonhomologous end joining"/>
    <property type="evidence" value="ECO:0007669"/>
    <property type="project" value="TreeGrafter"/>
</dbReference>
<dbReference type="SUPFAM" id="SSF56281">
    <property type="entry name" value="Metallo-hydrolase/oxidoreductase"/>
    <property type="match status" value="1"/>
</dbReference>
<dbReference type="InterPro" id="IPR011084">
    <property type="entry name" value="DRMBL"/>
</dbReference>
<dbReference type="Pfam" id="PF07522">
    <property type="entry name" value="DRMBL"/>
    <property type="match status" value="1"/>
</dbReference>
<evidence type="ECO:0000256" key="1">
    <source>
        <dbReference type="ARBA" id="ARBA00004123"/>
    </source>
</evidence>
<protein>
    <submittedName>
        <fullName evidence="7">DNA cross-link repair protein SNM1</fullName>
    </submittedName>
</protein>
<proteinExistence type="inferred from homology"/>
<dbReference type="GO" id="GO:0036297">
    <property type="term" value="P:interstrand cross-link repair"/>
    <property type="evidence" value="ECO:0007669"/>
    <property type="project" value="TreeGrafter"/>
</dbReference>
<keyword evidence="3" id="KW-0227">DNA damage</keyword>
<reference evidence="7 8" key="1">
    <citation type="journal article" date="2022" name="Nat. Plants">
        <title>Genomes of leafy and leafless Platanthera orchids illuminate the evolution of mycoheterotrophy.</title>
        <authorList>
            <person name="Li M.H."/>
            <person name="Liu K.W."/>
            <person name="Li Z."/>
            <person name="Lu H.C."/>
            <person name="Ye Q.L."/>
            <person name="Zhang D."/>
            <person name="Wang J.Y."/>
            <person name="Li Y.F."/>
            <person name="Zhong Z.M."/>
            <person name="Liu X."/>
            <person name="Yu X."/>
            <person name="Liu D.K."/>
            <person name="Tu X.D."/>
            <person name="Liu B."/>
            <person name="Hao Y."/>
            <person name="Liao X.Y."/>
            <person name="Jiang Y.T."/>
            <person name="Sun W.H."/>
            <person name="Chen J."/>
            <person name="Chen Y.Q."/>
            <person name="Ai Y."/>
            <person name="Zhai J.W."/>
            <person name="Wu S.S."/>
            <person name="Zhou Z."/>
            <person name="Hsiao Y.Y."/>
            <person name="Wu W.L."/>
            <person name="Chen Y.Y."/>
            <person name="Lin Y.F."/>
            <person name="Hsu J.L."/>
            <person name="Li C.Y."/>
            <person name="Wang Z.W."/>
            <person name="Zhao X."/>
            <person name="Zhong W.Y."/>
            <person name="Ma X.K."/>
            <person name="Ma L."/>
            <person name="Huang J."/>
            <person name="Chen G.Z."/>
            <person name="Huang M.Z."/>
            <person name="Huang L."/>
            <person name="Peng D.H."/>
            <person name="Luo Y.B."/>
            <person name="Zou S.Q."/>
            <person name="Chen S.P."/>
            <person name="Lan S."/>
            <person name="Tsai W.C."/>
            <person name="Van de Peer Y."/>
            <person name="Liu Z.J."/>
        </authorList>
    </citation>
    <scope>NUCLEOTIDE SEQUENCE [LARGE SCALE GENOMIC DNA]</scope>
    <source>
        <strain evidence="7">Lor287</strain>
    </source>
</reference>
<sequence length="832" mass="92430">METSTLTLNSSPLFLSSFNSFAADARQVPPLKSVQLLSCGSPLPSLPSFLPASKIIPNTRFIVDGFRAAGDFSISYFLSHFHSDHYTGLNPNWCHGLIFCSETTASLLVEILKVSPLFVYPLPLNKTVTIDRSNVVLLDANHCPGAVQFLFEVGLSRYIHTGDFRFRESMKLDPFLQKFVGADTVFLDTTYCNPKFVFPSQEESIEYILKTIQRTREENQVSSSKSVLFLIATYMVGKERILLEISQKCNCLLHVDGRKSEILSVLGIGDARVFTEDASSSDVHVIGWNLLGEVWPFFKPNFVKMEEIMLEKGYSRVIGFVSTGWMYEAKKDGFAVRSKGPLEIHLVPYSEHSSYAELREYIKFLRPKRVVPTVGVDLEKPCDKHAMAVQKYFRGLIDETANKHEFLTPFHQKAVNGDAKPTSMNETAENVDVEDAEEFVLMAPLSGEENCPFGDVNLVKEGDMEAEVEELRHCLPSWVNGDLMLCLIRGANGDVVQAVSDFFERETEYFNHSNVSTQPIVHAEANSRNVFLPTPDLTFCEVPRSSVHYNSSQDVKNMGIKKLGVGSSSATNRKVFGSSSMKRKRGKASLTLDPCSKTKKKGKASITIDSCGAKQSTITKFFGNSALLSTNHDDHMMIAASVSLNKDKLAVVDSIEPYKHEVDKFLQVINFSIDRNAAESLMDKAEGNIDVAVDMYYSSCDDALVKEDTLLSHTAPGVGHAKSCTGESRILEEEKLNVYRRSVGGTSKDYLNANVLHPIEKYSPIQHGGGATPISEVPLEFFSSADTQFSSRPSQCHLALMELYLLKLFSALPTEAADSIYRPDKISFSSLT</sequence>
<keyword evidence="4" id="KW-0234">DNA repair</keyword>
<dbReference type="GO" id="GO:0005634">
    <property type="term" value="C:nucleus"/>
    <property type="evidence" value="ECO:0007669"/>
    <property type="project" value="UniProtKB-SubCell"/>
</dbReference>
<evidence type="ECO:0000256" key="5">
    <source>
        <dbReference type="ARBA" id="ARBA00023242"/>
    </source>
</evidence>
<dbReference type="Gene3D" id="3.40.50.12650">
    <property type="match status" value="1"/>
</dbReference>
<dbReference type="FunFam" id="3.40.50.12650:FF:000006">
    <property type="entry name" value="DNA ligase"/>
    <property type="match status" value="1"/>
</dbReference>
<evidence type="ECO:0000313" key="7">
    <source>
        <dbReference type="EMBL" id="KAK8938407.1"/>
    </source>
</evidence>
<dbReference type="EMBL" id="JBBWWQ010000009">
    <property type="protein sequence ID" value="KAK8938407.1"/>
    <property type="molecule type" value="Genomic_DNA"/>
</dbReference>
<keyword evidence="8" id="KW-1185">Reference proteome</keyword>
<dbReference type="InterPro" id="IPR036866">
    <property type="entry name" value="RibonucZ/Hydroxyglut_hydro"/>
</dbReference>
<dbReference type="GO" id="GO:0035312">
    <property type="term" value="F:5'-3' DNA exonuclease activity"/>
    <property type="evidence" value="ECO:0007669"/>
    <property type="project" value="TreeGrafter"/>
</dbReference>
<gene>
    <name evidence="7" type="primary">SNM1</name>
    <name evidence="7" type="ORF">KSP39_PZI011229</name>
</gene>
<evidence type="ECO:0000313" key="8">
    <source>
        <dbReference type="Proteomes" id="UP001418222"/>
    </source>
</evidence>
<evidence type="ECO:0000256" key="2">
    <source>
        <dbReference type="ARBA" id="ARBA00010304"/>
    </source>
</evidence>
<dbReference type="Proteomes" id="UP001418222">
    <property type="component" value="Unassembled WGS sequence"/>
</dbReference>
<organism evidence="7 8">
    <name type="scientific">Platanthera zijinensis</name>
    <dbReference type="NCBI Taxonomy" id="2320716"/>
    <lineage>
        <taxon>Eukaryota</taxon>
        <taxon>Viridiplantae</taxon>
        <taxon>Streptophyta</taxon>
        <taxon>Embryophyta</taxon>
        <taxon>Tracheophyta</taxon>
        <taxon>Spermatophyta</taxon>
        <taxon>Magnoliopsida</taxon>
        <taxon>Liliopsida</taxon>
        <taxon>Asparagales</taxon>
        <taxon>Orchidaceae</taxon>
        <taxon>Orchidoideae</taxon>
        <taxon>Orchideae</taxon>
        <taxon>Orchidinae</taxon>
        <taxon>Platanthera</taxon>
    </lineage>
</organism>
<evidence type="ECO:0000259" key="6">
    <source>
        <dbReference type="Pfam" id="PF07522"/>
    </source>
</evidence>
<name>A0AAP0BG85_9ASPA</name>
<dbReference type="Gene3D" id="3.60.15.10">
    <property type="entry name" value="Ribonuclease Z/Hydroxyacylglutathione hydrolase-like"/>
    <property type="match status" value="1"/>
</dbReference>
<accession>A0AAP0BG85</accession>
<evidence type="ECO:0000256" key="4">
    <source>
        <dbReference type="ARBA" id="ARBA00023204"/>
    </source>
</evidence>
<evidence type="ECO:0000256" key="3">
    <source>
        <dbReference type="ARBA" id="ARBA00022763"/>
    </source>
</evidence>
<dbReference type="PANTHER" id="PTHR23240">
    <property type="entry name" value="DNA CROSS-LINK REPAIR PROTEIN PSO2/SNM1-RELATED"/>
    <property type="match status" value="1"/>
</dbReference>
<comment type="caution">
    <text evidence="7">The sequence shown here is derived from an EMBL/GenBank/DDBJ whole genome shotgun (WGS) entry which is preliminary data.</text>
</comment>
<dbReference type="CDD" id="cd16273">
    <property type="entry name" value="SNM1A-1C-like_MBL-fold"/>
    <property type="match status" value="1"/>
</dbReference>
<feature type="domain" description="DNA repair metallo-beta-lactamase" evidence="6">
    <location>
        <begin position="272"/>
        <end position="376"/>
    </location>
</feature>